<dbReference type="EMBL" id="JAYMYQ010000001">
    <property type="protein sequence ID" value="KAK7361264.1"/>
    <property type="molecule type" value="Genomic_DNA"/>
</dbReference>
<comment type="caution">
    <text evidence="2">The sequence shown here is derived from an EMBL/GenBank/DDBJ whole genome shotgun (WGS) entry which is preliminary data.</text>
</comment>
<gene>
    <name evidence="2" type="ORF">VNO77_03313</name>
</gene>
<dbReference type="Proteomes" id="UP001367508">
    <property type="component" value="Unassembled WGS sequence"/>
</dbReference>
<organism evidence="2 3">
    <name type="scientific">Canavalia gladiata</name>
    <name type="common">Sword bean</name>
    <name type="synonym">Dolichos gladiatus</name>
    <dbReference type="NCBI Taxonomy" id="3824"/>
    <lineage>
        <taxon>Eukaryota</taxon>
        <taxon>Viridiplantae</taxon>
        <taxon>Streptophyta</taxon>
        <taxon>Embryophyta</taxon>
        <taxon>Tracheophyta</taxon>
        <taxon>Spermatophyta</taxon>
        <taxon>Magnoliopsida</taxon>
        <taxon>eudicotyledons</taxon>
        <taxon>Gunneridae</taxon>
        <taxon>Pentapetalae</taxon>
        <taxon>rosids</taxon>
        <taxon>fabids</taxon>
        <taxon>Fabales</taxon>
        <taxon>Fabaceae</taxon>
        <taxon>Papilionoideae</taxon>
        <taxon>50 kb inversion clade</taxon>
        <taxon>NPAAA clade</taxon>
        <taxon>indigoferoid/millettioid clade</taxon>
        <taxon>Phaseoleae</taxon>
        <taxon>Canavalia</taxon>
    </lineage>
</organism>
<dbReference type="AlphaFoldDB" id="A0AAN9R813"/>
<protein>
    <submittedName>
        <fullName evidence="2">Uncharacterized protein</fullName>
    </submittedName>
</protein>
<evidence type="ECO:0000256" key="1">
    <source>
        <dbReference type="SAM" id="MobiDB-lite"/>
    </source>
</evidence>
<keyword evidence="3" id="KW-1185">Reference proteome</keyword>
<reference evidence="2 3" key="1">
    <citation type="submission" date="2024-01" db="EMBL/GenBank/DDBJ databases">
        <title>The genomes of 5 underutilized Papilionoideae crops provide insights into root nodulation and disease resistanc.</title>
        <authorList>
            <person name="Jiang F."/>
        </authorList>
    </citation>
    <scope>NUCLEOTIDE SEQUENCE [LARGE SCALE GENOMIC DNA]</scope>
    <source>
        <strain evidence="2">LVBAO_FW01</strain>
        <tissue evidence="2">Leaves</tissue>
    </source>
</reference>
<sequence>MLVRVSMFCNAGWERERQIPITEQLATHRSEVYVCGDDFEHWFQQCDSHGGSPSTRPNRMLTKSKVDSYGHRALICMYIKPKVLTVRELWSYLDIMQFRIRKVAFELSFAMRIASPIHLSKHRIVPNIDLNYLQIEERKVRAGTDNFRGSNQDLLIYRIVSKSSILLDAPASRPPAGQSFHSRRRQLISYPQQRRELILNLSLVPLPSTPHTDPSWECAKGSGESNGSKEMLTSARKLSSTQLIFKTSLSYLEVEEKSRRVT</sequence>
<evidence type="ECO:0000313" key="3">
    <source>
        <dbReference type="Proteomes" id="UP001367508"/>
    </source>
</evidence>
<name>A0AAN9R813_CANGL</name>
<feature type="region of interest" description="Disordered" evidence="1">
    <location>
        <begin position="210"/>
        <end position="233"/>
    </location>
</feature>
<evidence type="ECO:0000313" key="2">
    <source>
        <dbReference type="EMBL" id="KAK7361264.1"/>
    </source>
</evidence>
<accession>A0AAN9R813</accession>
<proteinExistence type="predicted"/>